<evidence type="ECO:0000313" key="1">
    <source>
        <dbReference type="EMBL" id="VEL21241.1"/>
    </source>
</evidence>
<evidence type="ECO:0000313" key="2">
    <source>
        <dbReference type="Proteomes" id="UP000784294"/>
    </source>
</evidence>
<gene>
    <name evidence="1" type="ORF">PXEA_LOCUS14681</name>
</gene>
<name>A0A3S5ADN7_9PLAT</name>
<reference evidence="1" key="1">
    <citation type="submission" date="2018-11" db="EMBL/GenBank/DDBJ databases">
        <authorList>
            <consortium name="Pathogen Informatics"/>
        </authorList>
    </citation>
    <scope>NUCLEOTIDE SEQUENCE</scope>
</reference>
<proteinExistence type="predicted"/>
<dbReference type="Proteomes" id="UP000784294">
    <property type="component" value="Unassembled WGS sequence"/>
</dbReference>
<accession>A0A3S5ADN7</accession>
<organism evidence="1 2">
    <name type="scientific">Protopolystoma xenopodis</name>
    <dbReference type="NCBI Taxonomy" id="117903"/>
    <lineage>
        <taxon>Eukaryota</taxon>
        <taxon>Metazoa</taxon>
        <taxon>Spiralia</taxon>
        <taxon>Lophotrochozoa</taxon>
        <taxon>Platyhelminthes</taxon>
        <taxon>Monogenea</taxon>
        <taxon>Polyopisthocotylea</taxon>
        <taxon>Polystomatidea</taxon>
        <taxon>Polystomatidae</taxon>
        <taxon>Protopolystoma</taxon>
    </lineage>
</organism>
<protein>
    <submittedName>
        <fullName evidence="1">Uncharacterized protein</fullName>
    </submittedName>
</protein>
<dbReference type="EMBL" id="CAAALY010050328">
    <property type="protein sequence ID" value="VEL21241.1"/>
    <property type="molecule type" value="Genomic_DNA"/>
</dbReference>
<dbReference type="AlphaFoldDB" id="A0A3S5ADN7"/>
<keyword evidence="2" id="KW-1185">Reference proteome</keyword>
<sequence>MLDLSFLQTEGNVNPDISSRLSSSPASASGSGLDHKLESPSSLAIYYLSQYLASLGTGVDAKPGLFISYPFAKTVWWVSDTDSPASRARLAIGGACVTHLKNADAEEDRNGPSYMGIKPSRLLDSLADGGCLPQQLLHPKGVAISLNVS</sequence>
<comment type="caution">
    <text evidence="1">The sequence shown here is derived from an EMBL/GenBank/DDBJ whole genome shotgun (WGS) entry which is preliminary data.</text>
</comment>